<evidence type="ECO:0000313" key="2">
    <source>
        <dbReference type="EMBL" id="ETW99289.1"/>
    </source>
</evidence>
<comment type="caution">
    <text evidence="2">The sequence shown here is derived from an EMBL/GenBank/DDBJ whole genome shotgun (WGS) entry which is preliminary data.</text>
</comment>
<dbReference type="EMBL" id="AZHX01001856">
    <property type="protein sequence ID" value="ETW99289.1"/>
    <property type="molecule type" value="Genomic_DNA"/>
</dbReference>
<name>W4LN41_9BACT</name>
<dbReference type="InterPro" id="IPR009057">
    <property type="entry name" value="Homeodomain-like_sf"/>
</dbReference>
<organism evidence="2 3">
    <name type="scientific">Candidatus Entotheonella gemina</name>
    <dbReference type="NCBI Taxonomy" id="1429439"/>
    <lineage>
        <taxon>Bacteria</taxon>
        <taxon>Pseudomonadati</taxon>
        <taxon>Nitrospinota/Tectimicrobiota group</taxon>
        <taxon>Candidatus Tectimicrobiota</taxon>
        <taxon>Candidatus Entotheonellia</taxon>
        <taxon>Candidatus Entotheonellales</taxon>
        <taxon>Candidatus Entotheonellaceae</taxon>
        <taxon>Candidatus Entotheonella</taxon>
    </lineage>
</organism>
<sequence length="162" mass="18843">MLGLGEQTIRDYPNQYLFKGMASLVDKSPPGRPSKLTKTQRQHLAEWIKASPLDSGYTSGCRNTPMIQDLIWREFGVQYNPHYLATLLKNMGFSYQKARFVSDHLNEAKRLEWRRTRWPKILRHARRQNALLLFGDEASFAQWGSLSYKDRVAGRDYSHQAP</sequence>
<dbReference type="SUPFAM" id="SSF46689">
    <property type="entry name" value="Homeodomain-like"/>
    <property type="match status" value="1"/>
</dbReference>
<keyword evidence="3" id="KW-1185">Reference proteome</keyword>
<dbReference type="AlphaFoldDB" id="W4LN41"/>
<dbReference type="InterPro" id="IPR025959">
    <property type="entry name" value="Winged_HTH_dom"/>
</dbReference>
<gene>
    <name evidence="2" type="ORF">ETSY2_41225</name>
</gene>
<proteinExistence type="predicted"/>
<protein>
    <recommendedName>
        <fullName evidence="1">Winged helix-turn helix domain-containing protein</fullName>
    </recommendedName>
</protein>
<evidence type="ECO:0000313" key="3">
    <source>
        <dbReference type="Proteomes" id="UP000019140"/>
    </source>
</evidence>
<dbReference type="Pfam" id="PF13592">
    <property type="entry name" value="HTH_33"/>
    <property type="match status" value="1"/>
</dbReference>
<evidence type="ECO:0000259" key="1">
    <source>
        <dbReference type="Pfam" id="PF13592"/>
    </source>
</evidence>
<reference evidence="2 3" key="1">
    <citation type="journal article" date="2014" name="Nature">
        <title>An environmental bacterial taxon with a large and distinct metabolic repertoire.</title>
        <authorList>
            <person name="Wilson M.C."/>
            <person name="Mori T."/>
            <person name="Ruckert C."/>
            <person name="Uria A.R."/>
            <person name="Helf M.J."/>
            <person name="Takada K."/>
            <person name="Gernert C."/>
            <person name="Steffens U.A."/>
            <person name="Heycke N."/>
            <person name="Schmitt S."/>
            <person name="Rinke C."/>
            <person name="Helfrich E.J."/>
            <person name="Brachmann A.O."/>
            <person name="Gurgui C."/>
            <person name="Wakimoto T."/>
            <person name="Kracht M."/>
            <person name="Crusemann M."/>
            <person name="Hentschel U."/>
            <person name="Abe I."/>
            <person name="Matsunaga S."/>
            <person name="Kalinowski J."/>
            <person name="Takeyama H."/>
            <person name="Piel J."/>
        </authorList>
    </citation>
    <scope>NUCLEOTIDE SEQUENCE [LARGE SCALE GENOMIC DNA]</scope>
    <source>
        <strain evidence="3">TSY2</strain>
    </source>
</reference>
<feature type="domain" description="Winged helix-turn helix" evidence="1">
    <location>
        <begin position="60"/>
        <end position="116"/>
    </location>
</feature>
<dbReference type="Proteomes" id="UP000019140">
    <property type="component" value="Unassembled WGS sequence"/>
</dbReference>
<accession>W4LN41</accession>
<dbReference type="HOGENOM" id="CLU_138385_0_0_7"/>